<name>X1B539_9ZZZZ</name>
<organism evidence="1">
    <name type="scientific">marine sediment metagenome</name>
    <dbReference type="NCBI Taxonomy" id="412755"/>
    <lineage>
        <taxon>unclassified sequences</taxon>
        <taxon>metagenomes</taxon>
        <taxon>ecological metagenomes</taxon>
    </lineage>
</organism>
<dbReference type="AlphaFoldDB" id="X1B539"/>
<gene>
    <name evidence="1" type="ORF">S01H4_50018</name>
</gene>
<accession>X1B539</accession>
<sequence length="54" mass="6004">LDYIISDGPPGIGYQRLKPLLELLVILFTSEKLPKAIVELLLSQAFDAAWYLTG</sequence>
<protein>
    <submittedName>
        <fullName evidence="1">Uncharacterized protein</fullName>
    </submittedName>
</protein>
<comment type="caution">
    <text evidence="1">The sequence shown here is derived from an EMBL/GenBank/DDBJ whole genome shotgun (WGS) entry which is preliminary data.</text>
</comment>
<reference evidence="1" key="1">
    <citation type="journal article" date="2014" name="Front. Microbiol.">
        <title>High frequency of phylogenetically diverse reductive dehalogenase-homologous genes in deep subseafloor sedimentary metagenomes.</title>
        <authorList>
            <person name="Kawai M."/>
            <person name="Futagami T."/>
            <person name="Toyoda A."/>
            <person name="Takaki Y."/>
            <person name="Nishi S."/>
            <person name="Hori S."/>
            <person name="Arai W."/>
            <person name="Tsubouchi T."/>
            <person name="Morono Y."/>
            <person name="Uchiyama I."/>
            <person name="Ito T."/>
            <person name="Fujiyama A."/>
            <person name="Inagaki F."/>
            <person name="Takami H."/>
        </authorList>
    </citation>
    <scope>NUCLEOTIDE SEQUENCE</scope>
    <source>
        <strain evidence="1">Expedition CK06-06</strain>
    </source>
</reference>
<feature type="non-terminal residue" evidence="1">
    <location>
        <position position="1"/>
    </location>
</feature>
<proteinExistence type="predicted"/>
<dbReference type="EMBL" id="BART01028353">
    <property type="protein sequence ID" value="GAG90185.1"/>
    <property type="molecule type" value="Genomic_DNA"/>
</dbReference>
<evidence type="ECO:0000313" key="1">
    <source>
        <dbReference type="EMBL" id="GAG90185.1"/>
    </source>
</evidence>